<dbReference type="PROSITE" id="PS50880">
    <property type="entry name" value="TOPRIM"/>
    <property type="match status" value="1"/>
</dbReference>
<keyword evidence="9" id="KW-0460">Magnesium</keyword>
<dbReference type="GO" id="GO:0003677">
    <property type="term" value="F:DNA binding"/>
    <property type="evidence" value="ECO:0007669"/>
    <property type="project" value="UniProtKB-KW"/>
</dbReference>
<dbReference type="SMART" id="SM00400">
    <property type="entry name" value="ZnF_CHCC"/>
    <property type="match status" value="1"/>
</dbReference>
<dbReference type="GO" id="GO:1990077">
    <property type="term" value="C:primosome complex"/>
    <property type="evidence" value="ECO:0007669"/>
    <property type="project" value="UniProtKB-KW"/>
</dbReference>
<dbReference type="Pfam" id="PF10410">
    <property type="entry name" value="DnaB_bind"/>
    <property type="match status" value="1"/>
</dbReference>
<dbReference type="InterPro" id="IPR019475">
    <property type="entry name" value="DNA_primase_DnaB-bd"/>
</dbReference>
<dbReference type="Pfam" id="PF08275">
    <property type="entry name" value="DNAG_N"/>
    <property type="match status" value="1"/>
</dbReference>
<dbReference type="AlphaFoldDB" id="A0A2I1M5H9"/>
<evidence type="ECO:0000259" key="16">
    <source>
        <dbReference type="PROSITE" id="PS50880"/>
    </source>
</evidence>
<evidence type="ECO:0000256" key="10">
    <source>
        <dbReference type="ARBA" id="ARBA00023125"/>
    </source>
</evidence>
<dbReference type="RefSeq" id="WP_021617895.1">
    <property type="nucleotide sequence ID" value="NZ_CBDEIH010000006.1"/>
</dbReference>
<evidence type="ECO:0000256" key="5">
    <source>
        <dbReference type="ARBA" id="ARBA00022705"/>
    </source>
</evidence>
<dbReference type="FunFam" id="3.90.580.10:FF:000001">
    <property type="entry name" value="DNA primase"/>
    <property type="match status" value="1"/>
</dbReference>
<reference evidence="17 18" key="1">
    <citation type="submission" date="2017-12" db="EMBL/GenBank/DDBJ databases">
        <title>Phylogenetic diversity of female urinary microbiome.</title>
        <authorList>
            <person name="Thomas-White K."/>
            <person name="Wolfe A.J."/>
        </authorList>
    </citation>
    <scope>NUCLEOTIDE SEQUENCE [LARGE SCALE GENOMIC DNA]</scope>
    <source>
        <strain evidence="17 18">UMB0064</strain>
    </source>
</reference>
<dbReference type="InterPro" id="IPR006171">
    <property type="entry name" value="TOPRIM_dom"/>
</dbReference>
<dbReference type="SUPFAM" id="SSF57783">
    <property type="entry name" value="Zinc beta-ribbon"/>
    <property type="match status" value="1"/>
</dbReference>
<feature type="compositionally biased region" description="Polar residues" evidence="15">
    <location>
        <begin position="598"/>
        <end position="607"/>
    </location>
</feature>
<evidence type="ECO:0000256" key="12">
    <source>
        <dbReference type="HAMAP-Rule" id="MF_00974"/>
    </source>
</evidence>
<dbReference type="InterPro" id="IPR050219">
    <property type="entry name" value="DnaG_primase"/>
</dbReference>
<dbReference type="PANTHER" id="PTHR30313">
    <property type="entry name" value="DNA PRIMASE"/>
    <property type="match status" value="1"/>
</dbReference>
<dbReference type="GO" id="GO:0000428">
    <property type="term" value="C:DNA-directed RNA polymerase complex"/>
    <property type="evidence" value="ECO:0007669"/>
    <property type="project" value="UniProtKB-KW"/>
</dbReference>
<sequence>MVGRIIKDDIEKVRDAADLYDIVSAHVTLQSAGSNSYKGLCPFHDEKTPSFTVNTVNNRWKCFGCGLGGDIFEYVQRAEGIEFPEAVQFLADRYRIELHYDQSARNDNRPRGTTRSRLLEANAAAQKFFMSQLMTQEALPARQLLGGRKFSQADCERFGCGYAPRGWDELVRHLSSHGFTVQEMVDAGLARPNQNGGAYDYFRGRATWPIRDTTGQVIGFGARKLYDDDTNPGKYINTADTALYHKNRVLYGIDLAKTSIAQKRQVVVVEGYTDVMACHLAGVTNAVATCGTAFGMEHAKVIRRLISDSSLGSLNLVGPTQGSGVIFTFDGDAAGQKAALRAFQLDNAFLSQTFVAIARDNLDPCDLRMTYGNQAIHELVESKEPLVEWVIRTAIERFDTQYAAGRVGAMKAVAPLIAQVRDRSLLDEYARNAARQIGMDISIMRDEVMAARRATRVHDEDAYARNHTSSNFAHHTQPDMSQPEQRLAVERNNARNQQYYRVDDAVFISEQQMMAILVQMPWALQAQIFERMSEHAFAIPVFRDLYRAIIVAGGLPGKDVTAGLWMHNLTKAAGPMLKPVIDDLAVMQLPLAQEDEAVSSSRQSQAEAQGGAPLPSPAHIEFATQMASRLIDADMMRAIAHLRMQMNRSTDESEKLDILQRITQLEKLRADSMTYA</sequence>
<keyword evidence="10 12" id="KW-0238">DNA-binding</keyword>
<dbReference type="PIRSF" id="PIRSF002811">
    <property type="entry name" value="DnaG"/>
    <property type="match status" value="1"/>
</dbReference>
<keyword evidence="5 12" id="KW-0235">DNA replication</keyword>
<keyword evidence="7 12" id="KW-0863">Zinc-finger</keyword>
<dbReference type="GO" id="GO:0008270">
    <property type="term" value="F:zinc ion binding"/>
    <property type="evidence" value="ECO:0007669"/>
    <property type="project" value="UniProtKB-UniRule"/>
</dbReference>
<accession>A0A2I1M5H9</accession>
<dbReference type="InterPro" id="IPR013264">
    <property type="entry name" value="DNAG_N"/>
</dbReference>
<dbReference type="GO" id="GO:0005737">
    <property type="term" value="C:cytoplasm"/>
    <property type="evidence" value="ECO:0007669"/>
    <property type="project" value="TreeGrafter"/>
</dbReference>
<comment type="catalytic activity">
    <reaction evidence="12">
        <text>ssDNA + n NTP = ssDNA/pppN(pN)n-1 hybrid + (n-1) diphosphate.</text>
        <dbReference type="EC" id="2.7.7.101"/>
    </reaction>
</comment>
<dbReference type="InterPro" id="IPR002694">
    <property type="entry name" value="Znf_CHC2"/>
</dbReference>
<evidence type="ECO:0000313" key="18">
    <source>
        <dbReference type="Proteomes" id="UP000242263"/>
    </source>
</evidence>
<dbReference type="CDD" id="cd03364">
    <property type="entry name" value="TOPRIM_DnaG_primases"/>
    <property type="match status" value="1"/>
</dbReference>
<keyword evidence="6 12" id="KW-0479">Metal-binding</keyword>
<evidence type="ECO:0000256" key="8">
    <source>
        <dbReference type="ARBA" id="ARBA00022833"/>
    </source>
</evidence>
<feature type="zinc finger region" description="CHC2-type" evidence="12 14">
    <location>
        <begin position="41"/>
        <end position="65"/>
    </location>
</feature>
<dbReference type="SUPFAM" id="SSF56731">
    <property type="entry name" value="DNA primase core"/>
    <property type="match status" value="1"/>
</dbReference>
<keyword evidence="11 12" id="KW-0804">Transcription</keyword>
<gene>
    <name evidence="12" type="primary">dnaG</name>
    <name evidence="17" type="ORF">CYJ32_03035</name>
</gene>
<dbReference type="InterPro" id="IPR034151">
    <property type="entry name" value="TOPRIM_DnaG_bac"/>
</dbReference>
<dbReference type="Gene3D" id="3.90.980.10">
    <property type="entry name" value="DNA primase, catalytic core, N-terminal domain"/>
    <property type="match status" value="1"/>
</dbReference>
<dbReference type="Pfam" id="PF01807">
    <property type="entry name" value="Zn_ribbon_DnaG"/>
    <property type="match status" value="1"/>
</dbReference>
<dbReference type="EMBL" id="PKGU01000002">
    <property type="protein sequence ID" value="PKZ15367.1"/>
    <property type="molecule type" value="Genomic_DNA"/>
</dbReference>
<evidence type="ECO:0000256" key="4">
    <source>
        <dbReference type="ARBA" id="ARBA00022695"/>
    </source>
</evidence>
<comment type="function">
    <text evidence="12 13">RNA polymerase that catalyzes the synthesis of short RNA molecules used as primers for DNA polymerase during DNA replication.</text>
</comment>
<dbReference type="InterPro" id="IPR037068">
    <property type="entry name" value="DNA_primase_core_N_sf"/>
</dbReference>
<dbReference type="NCBIfam" id="TIGR01391">
    <property type="entry name" value="dnaG"/>
    <property type="match status" value="1"/>
</dbReference>
<dbReference type="EC" id="2.7.7.101" evidence="12"/>
<organism evidence="17 18">
    <name type="scientific">Alloscardovia omnicolens</name>
    <dbReference type="NCBI Taxonomy" id="419015"/>
    <lineage>
        <taxon>Bacteria</taxon>
        <taxon>Bacillati</taxon>
        <taxon>Actinomycetota</taxon>
        <taxon>Actinomycetes</taxon>
        <taxon>Bifidobacteriales</taxon>
        <taxon>Bifidobacteriaceae</taxon>
        <taxon>Alloscardovia</taxon>
    </lineage>
</organism>
<keyword evidence="3 12" id="KW-0808">Transferase</keyword>
<dbReference type="Gene3D" id="3.40.1360.10">
    <property type="match status" value="1"/>
</dbReference>
<evidence type="ECO:0000256" key="15">
    <source>
        <dbReference type="SAM" id="MobiDB-lite"/>
    </source>
</evidence>
<evidence type="ECO:0000256" key="14">
    <source>
        <dbReference type="PIRSR" id="PIRSR002811-1"/>
    </source>
</evidence>
<evidence type="ECO:0000256" key="7">
    <source>
        <dbReference type="ARBA" id="ARBA00022771"/>
    </source>
</evidence>
<protein>
    <recommendedName>
        <fullName evidence="12 13">DNA primase</fullName>
        <ecNumber evidence="12">2.7.7.101</ecNumber>
    </recommendedName>
</protein>
<name>A0A2I1M5H9_9BIFI</name>
<dbReference type="HAMAP" id="MF_00974">
    <property type="entry name" value="DNA_primase_DnaG"/>
    <property type="match status" value="1"/>
</dbReference>
<comment type="domain">
    <text evidence="12">Contains an N-terminal zinc-binding domain, a central core domain that contains the primase activity, and a C-terminal DnaB-binding domain.</text>
</comment>
<dbReference type="Gene3D" id="3.90.580.10">
    <property type="entry name" value="Zinc finger, CHC2-type domain"/>
    <property type="match status" value="1"/>
</dbReference>
<dbReference type="PANTHER" id="PTHR30313:SF2">
    <property type="entry name" value="DNA PRIMASE"/>
    <property type="match status" value="1"/>
</dbReference>
<dbReference type="InterPro" id="IPR030846">
    <property type="entry name" value="DnaG_bac"/>
</dbReference>
<feature type="region of interest" description="Disordered" evidence="15">
    <location>
        <begin position="596"/>
        <end position="617"/>
    </location>
</feature>
<dbReference type="Proteomes" id="UP000242263">
    <property type="component" value="Unassembled WGS sequence"/>
</dbReference>
<keyword evidence="8 12" id="KW-0862">Zinc</keyword>
<dbReference type="Pfam" id="PF13662">
    <property type="entry name" value="Toprim_4"/>
    <property type="match status" value="1"/>
</dbReference>
<evidence type="ECO:0000256" key="3">
    <source>
        <dbReference type="ARBA" id="ARBA00022679"/>
    </source>
</evidence>
<comment type="caution">
    <text evidence="17">The sequence shown here is derived from an EMBL/GenBank/DDBJ whole genome shotgun (WGS) entry which is preliminary data.</text>
</comment>
<comment type="cofactor">
    <cofactor evidence="12 13 14">
        <name>Zn(2+)</name>
        <dbReference type="ChEBI" id="CHEBI:29105"/>
    </cofactor>
    <text evidence="12 13 14">Binds 1 zinc ion per monomer.</text>
</comment>
<keyword evidence="1 12" id="KW-0240">DNA-directed RNA polymerase</keyword>
<comment type="similarity">
    <text evidence="12 13">Belongs to the DnaG primase family.</text>
</comment>
<evidence type="ECO:0000313" key="17">
    <source>
        <dbReference type="EMBL" id="PKZ15367.1"/>
    </source>
</evidence>
<evidence type="ECO:0000256" key="1">
    <source>
        <dbReference type="ARBA" id="ARBA00022478"/>
    </source>
</evidence>
<comment type="subunit">
    <text evidence="12">Monomer. Interacts with DnaB.</text>
</comment>
<proteinExistence type="inferred from homology"/>
<evidence type="ECO:0000256" key="2">
    <source>
        <dbReference type="ARBA" id="ARBA00022515"/>
    </source>
</evidence>
<dbReference type="InterPro" id="IPR006295">
    <property type="entry name" value="DNA_primase_DnaG"/>
</dbReference>
<feature type="domain" description="Toprim" evidence="16">
    <location>
        <begin position="264"/>
        <end position="362"/>
    </location>
</feature>
<dbReference type="GO" id="GO:0006269">
    <property type="term" value="P:DNA replication, synthesis of primer"/>
    <property type="evidence" value="ECO:0007669"/>
    <property type="project" value="UniProtKB-UniRule"/>
</dbReference>
<evidence type="ECO:0000256" key="13">
    <source>
        <dbReference type="PIRNR" id="PIRNR002811"/>
    </source>
</evidence>
<evidence type="ECO:0000256" key="11">
    <source>
        <dbReference type="ARBA" id="ARBA00023163"/>
    </source>
</evidence>
<dbReference type="SMART" id="SM00493">
    <property type="entry name" value="TOPRIM"/>
    <property type="match status" value="1"/>
</dbReference>
<keyword evidence="4 12" id="KW-0548">Nucleotidyltransferase</keyword>
<evidence type="ECO:0000256" key="9">
    <source>
        <dbReference type="ARBA" id="ARBA00022842"/>
    </source>
</evidence>
<dbReference type="InterPro" id="IPR036977">
    <property type="entry name" value="DNA_primase_Znf_CHC2"/>
</dbReference>
<evidence type="ECO:0000256" key="6">
    <source>
        <dbReference type="ARBA" id="ARBA00022723"/>
    </source>
</evidence>
<dbReference type="GO" id="GO:0003899">
    <property type="term" value="F:DNA-directed RNA polymerase activity"/>
    <property type="evidence" value="ECO:0007669"/>
    <property type="project" value="UniProtKB-UniRule"/>
</dbReference>
<keyword evidence="2 12" id="KW-0639">Primosome</keyword>